<dbReference type="PROSITE" id="PS50088">
    <property type="entry name" value="ANK_REPEAT"/>
    <property type="match status" value="7"/>
</dbReference>
<feature type="compositionally biased region" description="Pro residues" evidence="4">
    <location>
        <begin position="1034"/>
        <end position="1043"/>
    </location>
</feature>
<dbReference type="SUPFAM" id="SSF48403">
    <property type="entry name" value="Ankyrin repeat"/>
    <property type="match status" value="1"/>
</dbReference>
<accession>A0A1Q9F0E9</accession>
<dbReference type="PANTHER" id="PTHR24166:SF48">
    <property type="entry name" value="PROTEIN VAPYRIN"/>
    <property type="match status" value="1"/>
</dbReference>
<dbReference type="EMBL" id="LSRX01000032">
    <property type="protein sequence ID" value="OLQ13145.1"/>
    <property type="molecule type" value="Genomic_DNA"/>
</dbReference>
<feature type="compositionally biased region" description="Acidic residues" evidence="4">
    <location>
        <begin position="1052"/>
        <end position="1065"/>
    </location>
</feature>
<organism evidence="5 6">
    <name type="scientific">Symbiodinium microadriaticum</name>
    <name type="common">Dinoflagellate</name>
    <name type="synonym">Zooxanthella microadriatica</name>
    <dbReference type="NCBI Taxonomy" id="2951"/>
    <lineage>
        <taxon>Eukaryota</taxon>
        <taxon>Sar</taxon>
        <taxon>Alveolata</taxon>
        <taxon>Dinophyceae</taxon>
        <taxon>Suessiales</taxon>
        <taxon>Symbiodiniaceae</taxon>
        <taxon>Symbiodinium</taxon>
    </lineage>
</organism>
<feature type="repeat" description="ANK" evidence="3">
    <location>
        <begin position="88"/>
        <end position="120"/>
    </location>
</feature>
<feature type="repeat" description="ANK" evidence="3">
    <location>
        <begin position="247"/>
        <end position="279"/>
    </location>
</feature>
<feature type="repeat" description="ANK" evidence="3">
    <location>
        <begin position="206"/>
        <end position="238"/>
    </location>
</feature>
<keyword evidence="6" id="KW-1185">Reference proteome</keyword>
<dbReference type="Pfam" id="PF00023">
    <property type="entry name" value="Ank"/>
    <property type="match status" value="1"/>
</dbReference>
<comment type="caution">
    <text evidence="5">The sequence shown here is derived from an EMBL/GenBank/DDBJ whole genome shotgun (WGS) entry which is preliminary data.</text>
</comment>
<feature type="repeat" description="ANK" evidence="3">
    <location>
        <begin position="280"/>
        <end position="312"/>
    </location>
</feature>
<evidence type="ECO:0000313" key="6">
    <source>
        <dbReference type="Proteomes" id="UP000186817"/>
    </source>
</evidence>
<dbReference type="InterPro" id="IPR002110">
    <property type="entry name" value="Ankyrin_rpt"/>
</dbReference>
<reference evidence="5 6" key="1">
    <citation type="submission" date="2016-02" db="EMBL/GenBank/DDBJ databases">
        <title>Genome analysis of coral dinoflagellate symbionts highlights evolutionary adaptations to a symbiotic lifestyle.</title>
        <authorList>
            <person name="Aranda M."/>
            <person name="Li Y."/>
            <person name="Liew Y.J."/>
            <person name="Baumgarten S."/>
            <person name="Simakov O."/>
            <person name="Wilson M."/>
            <person name="Piel J."/>
            <person name="Ashoor H."/>
            <person name="Bougouffa S."/>
            <person name="Bajic V.B."/>
            <person name="Ryu T."/>
            <person name="Ravasi T."/>
            <person name="Bayer T."/>
            <person name="Micklem G."/>
            <person name="Kim H."/>
            <person name="Bhak J."/>
            <person name="Lajeunesse T.C."/>
            <person name="Voolstra C.R."/>
        </authorList>
    </citation>
    <scope>NUCLEOTIDE SEQUENCE [LARGE SCALE GENOMIC DNA]</scope>
    <source>
        <strain evidence="5 6">CCMP2467</strain>
    </source>
</reference>
<keyword evidence="2 3" id="KW-0040">ANK repeat</keyword>
<evidence type="ECO:0000256" key="3">
    <source>
        <dbReference type="PROSITE-ProRule" id="PRU00023"/>
    </source>
</evidence>
<feature type="region of interest" description="Disordered" evidence="4">
    <location>
        <begin position="497"/>
        <end position="567"/>
    </location>
</feature>
<evidence type="ECO:0000256" key="2">
    <source>
        <dbReference type="ARBA" id="ARBA00023043"/>
    </source>
</evidence>
<feature type="region of interest" description="Disordered" evidence="4">
    <location>
        <begin position="14"/>
        <end position="34"/>
    </location>
</feature>
<evidence type="ECO:0000256" key="1">
    <source>
        <dbReference type="ARBA" id="ARBA00022737"/>
    </source>
</evidence>
<feature type="repeat" description="ANK" evidence="3">
    <location>
        <begin position="122"/>
        <end position="154"/>
    </location>
</feature>
<evidence type="ECO:0000313" key="5">
    <source>
        <dbReference type="EMBL" id="OLQ13145.1"/>
    </source>
</evidence>
<dbReference type="PANTHER" id="PTHR24166">
    <property type="entry name" value="ROLLING PEBBLES, ISOFORM B"/>
    <property type="match status" value="1"/>
</dbReference>
<dbReference type="SMART" id="SM00248">
    <property type="entry name" value="ANK"/>
    <property type="match status" value="9"/>
</dbReference>
<evidence type="ECO:0000256" key="4">
    <source>
        <dbReference type="SAM" id="MobiDB-lite"/>
    </source>
</evidence>
<dbReference type="InterPro" id="IPR050889">
    <property type="entry name" value="Dendritic_Spine_Reg/Scaffold"/>
</dbReference>
<dbReference type="PROSITE" id="PS50297">
    <property type="entry name" value="ANK_REP_REGION"/>
    <property type="match status" value="5"/>
</dbReference>
<dbReference type="OrthoDB" id="413534at2759"/>
<feature type="repeat" description="ANK" evidence="3">
    <location>
        <begin position="55"/>
        <end position="87"/>
    </location>
</feature>
<gene>
    <name evidence="5" type="primary">ANKRD17</name>
    <name evidence="5" type="ORF">AK812_SmicGene2851</name>
</gene>
<dbReference type="Proteomes" id="UP000186817">
    <property type="component" value="Unassembled WGS sequence"/>
</dbReference>
<feature type="repeat" description="ANK" evidence="3">
    <location>
        <begin position="348"/>
        <end position="380"/>
    </location>
</feature>
<sequence>MFRGFRQEKQIRMAKKKFEQEEDSDSNQGTVDASDCLECEEPGDIQLVLLPISPETMSEVTFAALEGHVATARFLLRAGVDRDLKDAEGFTALIRASAEGHAELVRLLLEAGAEKNCVERATGKTALMRACAAGSLETVQLLLDAGAGVKFQDVVRLLLDAEPTNRLMKTHDCVLALRCASENGHLDTVRWLLGADVHKSLKYCYGAMSAMISAADKGHVDVVRLLLEASVDRQLQDQASQKELRCYGDTALINACHKGHLEVVRLLLDTGVDTDVRDCDDRTALMHAAENGRADIVRLLLKAGANRGLKSRYLNETAQSSAAERGHDEIVELLEATEGTSATKSDLDAMTALHHACEGGHAEIARLLLAADACKEVKGRYGMTALASASSRGHVDGGSKRLMPTNLLKDGGSNRLMPTNLIKDGRLMPTNLIKVATGTILAHETKMSLSLRQLQSHMCYLPAKLSLPTGVSGGWTDEAQQLLLRWFAAPKKGAKKPLAIQDAEQPSSSKKLAIQDVEQPSSSETLASKDVDQPATEDVDNPPEAAVDTNADECTSSSSSSSSSSSALPVVVTLSPRHAMDQAMAAAKYTHIHYCDAHKHINITDGEHSIRDLPLVDSPLIKGKKFNEFFHLVKNVSSADYQTIVDVMNSDNDTYTMLKFFHSKVKVLNYASCDNSDLVKKAFLLLFRIPGEMWMTHSLGQKNITKVGIEHINNQAPLASAKHEQFLWSLLNIRDKDSPIYGWPHHIVGKACANRATGNNQSEPEYFFPLLLRDLNSEFQRTVVPMILPTMLSLGLIVLGKPGIGKTPAAIIMVMAVTRFLIQSRNMDGFLPGWRRSKQIVGFRERPGEVRIPVILDDPLLPSINVEVGENGLVSARYRAAKFVRNQCRVLLNNEWCRDKEPEYVGLSTVTWKQFLAMFQPALNDAPMPHVMATLKQASVIIAGDYVRLAPEHQSQKVHCVSSGGITEDWLHETNKPHYNHYKNGQRMRRNTYAGVLLTIAGTKDFRGIRILRLRVVPQPQQPQVLPIATMKKPCPPALPAPPAKQARIDLNDSDAEPLSPDYED</sequence>
<protein>
    <submittedName>
        <fullName evidence="5">Ankyrin repeat domain-containing protein 17</fullName>
    </submittedName>
</protein>
<dbReference type="Gene3D" id="1.25.40.20">
    <property type="entry name" value="Ankyrin repeat-containing domain"/>
    <property type="match status" value="4"/>
</dbReference>
<dbReference type="Pfam" id="PF12796">
    <property type="entry name" value="Ank_2"/>
    <property type="match status" value="3"/>
</dbReference>
<feature type="region of interest" description="Disordered" evidence="4">
    <location>
        <begin position="1032"/>
        <end position="1065"/>
    </location>
</feature>
<proteinExistence type="predicted"/>
<dbReference type="AlphaFoldDB" id="A0A1Q9F0E9"/>
<dbReference type="InterPro" id="IPR036770">
    <property type="entry name" value="Ankyrin_rpt-contain_sf"/>
</dbReference>
<keyword evidence="1" id="KW-0677">Repeat</keyword>
<feature type="compositionally biased region" description="Low complexity" evidence="4">
    <location>
        <begin position="556"/>
        <end position="566"/>
    </location>
</feature>
<name>A0A1Q9F0E9_SYMMI</name>